<sequence length="120" mass="13225">MRDVLVLREILTQVGLDQVEWETWSQPGRAGAEIHPLYSCDPATAFLVRFGPDSHGDRHEHLGHELMLVLQGELRNDNGDRYTVGDLIVEAPNSTHRVSSETGCVLLVVREGPTVPVTGS</sequence>
<dbReference type="InterPro" id="IPR025979">
    <property type="entry name" value="ChrR-like_cupin_dom"/>
</dbReference>
<feature type="domain" description="ChrR-like cupin" evidence="1">
    <location>
        <begin position="16"/>
        <end position="109"/>
    </location>
</feature>
<evidence type="ECO:0000259" key="1">
    <source>
        <dbReference type="Pfam" id="PF12973"/>
    </source>
</evidence>
<dbReference type="SUPFAM" id="SSF51182">
    <property type="entry name" value="RmlC-like cupins"/>
    <property type="match status" value="1"/>
</dbReference>
<evidence type="ECO:0000313" key="3">
    <source>
        <dbReference type="Proteomes" id="UP001501116"/>
    </source>
</evidence>
<keyword evidence="3" id="KW-1185">Reference proteome</keyword>
<dbReference type="InterPro" id="IPR014710">
    <property type="entry name" value="RmlC-like_jellyroll"/>
</dbReference>
<dbReference type="EMBL" id="BAAANN010000021">
    <property type="protein sequence ID" value="GAA1970562.1"/>
    <property type="molecule type" value="Genomic_DNA"/>
</dbReference>
<reference evidence="3" key="1">
    <citation type="journal article" date="2019" name="Int. J. Syst. Evol. Microbiol.">
        <title>The Global Catalogue of Microorganisms (GCM) 10K type strain sequencing project: providing services to taxonomists for standard genome sequencing and annotation.</title>
        <authorList>
            <consortium name="The Broad Institute Genomics Platform"/>
            <consortium name="The Broad Institute Genome Sequencing Center for Infectious Disease"/>
            <person name="Wu L."/>
            <person name="Ma J."/>
        </authorList>
    </citation>
    <scope>NUCLEOTIDE SEQUENCE [LARGE SCALE GENOMIC DNA]</scope>
    <source>
        <strain evidence="3">JCM 14545</strain>
    </source>
</reference>
<dbReference type="Proteomes" id="UP001501116">
    <property type="component" value="Unassembled WGS sequence"/>
</dbReference>
<gene>
    <name evidence="2" type="ORF">GCM10009754_50570</name>
</gene>
<dbReference type="Pfam" id="PF12973">
    <property type="entry name" value="Cupin_7"/>
    <property type="match status" value="1"/>
</dbReference>
<accession>A0ABP5D0E5</accession>
<proteinExistence type="predicted"/>
<evidence type="ECO:0000313" key="2">
    <source>
        <dbReference type="EMBL" id="GAA1970562.1"/>
    </source>
</evidence>
<name>A0ABP5D0E5_9PSEU</name>
<dbReference type="Gene3D" id="2.60.120.10">
    <property type="entry name" value="Jelly Rolls"/>
    <property type="match status" value="1"/>
</dbReference>
<dbReference type="InterPro" id="IPR011051">
    <property type="entry name" value="RmlC_Cupin_sf"/>
</dbReference>
<dbReference type="RefSeq" id="WP_344423682.1">
    <property type="nucleotide sequence ID" value="NZ_BAAANN010000021.1"/>
</dbReference>
<organism evidence="2 3">
    <name type="scientific">Amycolatopsis minnesotensis</name>
    <dbReference type="NCBI Taxonomy" id="337894"/>
    <lineage>
        <taxon>Bacteria</taxon>
        <taxon>Bacillati</taxon>
        <taxon>Actinomycetota</taxon>
        <taxon>Actinomycetes</taxon>
        <taxon>Pseudonocardiales</taxon>
        <taxon>Pseudonocardiaceae</taxon>
        <taxon>Amycolatopsis</taxon>
    </lineage>
</organism>
<comment type="caution">
    <text evidence="2">The sequence shown here is derived from an EMBL/GenBank/DDBJ whole genome shotgun (WGS) entry which is preliminary data.</text>
</comment>
<protein>
    <recommendedName>
        <fullName evidence="1">ChrR-like cupin domain-containing protein</fullName>
    </recommendedName>
</protein>